<dbReference type="InterPro" id="IPR015422">
    <property type="entry name" value="PyrdxlP-dep_Trfase_small"/>
</dbReference>
<dbReference type="RefSeq" id="WP_313831677.1">
    <property type="nucleotide sequence ID" value="NZ_JAQOUE010000001.1"/>
</dbReference>
<dbReference type="InterPro" id="IPR015424">
    <property type="entry name" value="PyrdxlP-dep_Trfase"/>
</dbReference>
<dbReference type="PANTHER" id="PTHR14084">
    <property type="entry name" value="KYNURENINASE"/>
    <property type="match status" value="1"/>
</dbReference>
<keyword evidence="3" id="KW-0663">Pyridoxal phosphate</keyword>
<dbReference type="GO" id="GO:0008483">
    <property type="term" value="F:transaminase activity"/>
    <property type="evidence" value="ECO:0007669"/>
    <property type="project" value="UniProtKB-KW"/>
</dbReference>
<feature type="domain" description="Aminotransferase class V" evidence="4">
    <location>
        <begin position="84"/>
        <end position="375"/>
    </location>
</feature>
<protein>
    <submittedName>
        <fullName evidence="5">Aminotransferase class V-fold PLP-dependent enzyme</fullName>
    </submittedName>
</protein>
<dbReference type="InterPro" id="IPR000192">
    <property type="entry name" value="Aminotrans_V_dom"/>
</dbReference>
<gene>
    <name evidence="5" type="ORF">PPG34_03110</name>
</gene>
<sequence length="408" mass="44931">MSVQKSTDNAILEAVAELGTGPLKESSLVRSIHPLFSRVLQRKEIYLANHSLGRPLDQMAIDVQQALDLWYQDMDGAWDGWLAEIQAFRGRIAQLIHAPREDCIIPKTSAGQGLRAILNCFDKKIRVVTTTAEFGSVDHILKVYAQRDRIDLIQVGPDDQGVYHEEDILDAIGKGADLIVVSMVLFITGQYLTGLRKLISEAQTRGVRVLVDLYHAVGVLPANMEDLGADFAIGGCYKYLRGGPGACWLYVHPCHLNGSLNTLDTGWFAQPKPFAFQRPDTPYLSEGGNAFLESTPPILPYYQAKAGLMFTLSMGVDRLRAYSLKLQARLSKLLAQHDLQPIGHPDRRGAFLAIAVNSADAIASQLRAQKIIVDARNGLLRICPDILTTEEELGEAVGKLAAYGRRDN</sequence>
<dbReference type="Gene3D" id="3.90.1150.10">
    <property type="entry name" value="Aspartate Aminotransferase, domain 1"/>
    <property type="match status" value="1"/>
</dbReference>
<keyword evidence="1" id="KW-0662">Pyridine nucleotide biosynthesis</keyword>
<keyword evidence="5" id="KW-0032">Aminotransferase</keyword>
<evidence type="ECO:0000256" key="1">
    <source>
        <dbReference type="ARBA" id="ARBA00022642"/>
    </source>
</evidence>
<dbReference type="InterPro" id="IPR015421">
    <property type="entry name" value="PyrdxlP-dep_Trfase_major"/>
</dbReference>
<dbReference type="Proteomes" id="UP001250932">
    <property type="component" value="Unassembled WGS sequence"/>
</dbReference>
<dbReference type="Pfam" id="PF00266">
    <property type="entry name" value="Aminotran_5"/>
    <property type="match status" value="1"/>
</dbReference>
<keyword evidence="5" id="KW-0808">Transferase</keyword>
<comment type="caution">
    <text evidence="5">The sequence shown here is derived from an EMBL/GenBank/DDBJ whole genome shotgun (WGS) entry which is preliminary data.</text>
</comment>
<dbReference type="InterPro" id="IPR010111">
    <property type="entry name" value="Kynureninase"/>
</dbReference>
<dbReference type="EMBL" id="JAQOUE010000001">
    <property type="protein sequence ID" value="MDT7041322.1"/>
    <property type="molecule type" value="Genomic_DNA"/>
</dbReference>
<evidence type="ECO:0000259" key="4">
    <source>
        <dbReference type="Pfam" id="PF00266"/>
    </source>
</evidence>
<dbReference type="Gene3D" id="3.40.640.10">
    <property type="entry name" value="Type I PLP-dependent aspartate aminotransferase-like (Major domain)"/>
    <property type="match status" value="1"/>
</dbReference>
<evidence type="ECO:0000256" key="3">
    <source>
        <dbReference type="ARBA" id="ARBA00022898"/>
    </source>
</evidence>
<dbReference type="PANTHER" id="PTHR14084:SF0">
    <property type="entry name" value="KYNURENINASE"/>
    <property type="match status" value="1"/>
</dbReference>
<organism evidence="5 6">
    <name type="scientific">Candidatus Nitronereus thalassa</name>
    <dbReference type="NCBI Taxonomy" id="3020898"/>
    <lineage>
        <taxon>Bacteria</taxon>
        <taxon>Pseudomonadati</taxon>
        <taxon>Nitrospirota</taxon>
        <taxon>Nitrospiria</taxon>
        <taxon>Nitrospirales</taxon>
        <taxon>Nitrospiraceae</taxon>
        <taxon>Candidatus Nitronereus</taxon>
    </lineage>
</organism>
<proteinExistence type="predicted"/>
<dbReference type="SUPFAM" id="SSF53383">
    <property type="entry name" value="PLP-dependent transferases"/>
    <property type="match status" value="1"/>
</dbReference>
<evidence type="ECO:0000313" key="6">
    <source>
        <dbReference type="Proteomes" id="UP001250932"/>
    </source>
</evidence>
<accession>A0ABU3K4J2</accession>
<evidence type="ECO:0000313" key="5">
    <source>
        <dbReference type="EMBL" id="MDT7041322.1"/>
    </source>
</evidence>
<name>A0ABU3K4J2_9BACT</name>
<keyword evidence="2" id="KW-0378">Hydrolase</keyword>
<keyword evidence="6" id="KW-1185">Reference proteome</keyword>
<reference evidence="5 6" key="1">
    <citation type="journal article" date="2023" name="ISME J.">
        <title>Cultivation and genomic characterization of novel and ubiquitous marine nitrite-oxidizing bacteria from the Nitrospirales.</title>
        <authorList>
            <person name="Mueller A.J."/>
            <person name="Daebeler A."/>
            <person name="Herbold C.W."/>
            <person name="Kirkegaard R.H."/>
            <person name="Daims H."/>
        </authorList>
    </citation>
    <scope>NUCLEOTIDE SEQUENCE [LARGE SCALE GENOMIC DNA]</scope>
    <source>
        <strain evidence="5 6">EB</strain>
    </source>
</reference>
<evidence type="ECO:0000256" key="2">
    <source>
        <dbReference type="ARBA" id="ARBA00022801"/>
    </source>
</evidence>